<evidence type="ECO:0000256" key="3">
    <source>
        <dbReference type="ARBA" id="ARBA00023015"/>
    </source>
</evidence>
<sequence length="175" mass="20400">MPKDSSQPPPTIVSEQILRKKVRQIVNEHDDDNPVSMKAVREKLEEDLGVSLSSQKDALKKILQEEVNRAEEEEEEKKRTHSEVASSTSSDEPVTKKSKQESSAPKYVKADNGDYVIMFTGKKRITVNTYRRQKYVHIREYYEDKPTKKGIAMSQDEWDKFKEYIDTIDEMMRLN</sequence>
<dbReference type="Pfam" id="PF02229">
    <property type="entry name" value="PC4"/>
    <property type="match status" value="1"/>
</dbReference>
<feature type="domain" description="DEK-C" evidence="8">
    <location>
        <begin position="12"/>
        <end position="68"/>
    </location>
</feature>
<evidence type="ECO:0000313" key="10">
    <source>
        <dbReference type="Proteomes" id="UP000816034"/>
    </source>
</evidence>
<dbReference type="Gene3D" id="2.30.31.10">
    <property type="entry name" value="Transcriptional Coactivator Pc4, Chain A"/>
    <property type="match status" value="1"/>
</dbReference>
<dbReference type="Gene3D" id="1.10.10.60">
    <property type="entry name" value="Homeodomain-like"/>
    <property type="match status" value="1"/>
</dbReference>
<dbReference type="GO" id="GO:0060261">
    <property type="term" value="P:positive regulation of transcription initiation by RNA polymerase II"/>
    <property type="evidence" value="ECO:0007669"/>
    <property type="project" value="InterPro"/>
</dbReference>
<keyword evidence="10" id="KW-1185">Reference proteome</keyword>
<dbReference type="AlphaFoldDB" id="A0AA88GMW9"/>
<comment type="subcellular location">
    <subcellularLocation>
        <location evidence="1">Nucleus</location>
    </subcellularLocation>
</comment>
<comment type="similarity">
    <text evidence="2">Belongs to the transcriptional coactivator PC4 family.</text>
</comment>
<evidence type="ECO:0000256" key="5">
    <source>
        <dbReference type="ARBA" id="ARBA00023163"/>
    </source>
</evidence>
<dbReference type="PROSITE" id="PS51998">
    <property type="entry name" value="DEK_C"/>
    <property type="match status" value="1"/>
</dbReference>
<accession>A0AA88GMW9</accession>
<organism evidence="9 10">
    <name type="scientific">Naegleria lovaniensis</name>
    <name type="common">Amoeba</name>
    <dbReference type="NCBI Taxonomy" id="51637"/>
    <lineage>
        <taxon>Eukaryota</taxon>
        <taxon>Discoba</taxon>
        <taxon>Heterolobosea</taxon>
        <taxon>Tetramitia</taxon>
        <taxon>Eutetramitia</taxon>
        <taxon>Vahlkampfiidae</taxon>
        <taxon>Naegleria</taxon>
    </lineage>
</organism>
<evidence type="ECO:0000256" key="7">
    <source>
        <dbReference type="SAM" id="MobiDB-lite"/>
    </source>
</evidence>
<keyword evidence="6" id="KW-0539">Nucleus</keyword>
<feature type="compositionally biased region" description="Basic and acidic residues" evidence="7">
    <location>
        <begin position="67"/>
        <end position="82"/>
    </location>
</feature>
<dbReference type="InterPro" id="IPR014876">
    <property type="entry name" value="DEK_C"/>
</dbReference>
<protein>
    <recommendedName>
        <fullName evidence="8">DEK-C domain-containing protein</fullName>
    </recommendedName>
</protein>
<dbReference type="SUPFAM" id="SSF54447">
    <property type="entry name" value="ssDNA-binding transcriptional regulator domain"/>
    <property type="match status" value="1"/>
</dbReference>
<dbReference type="SUPFAM" id="SSF109715">
    <property type="entry name" value="DEK C-terminal domain"/>
    <property type="match status" value="1"/>
</dbReference>
<comment type="caution">
    <text evidence="9">The sequence shown here is derived from an EMBL/GenBank/DDBJ whole genome shotgun (WGS) entry which is preliminary data.</text>
</comment>
<dbReference type="Pfam" id="PF08766">
    <property type="entry name" value="DEK_C"/>
    <property type="match status" value="1"/>
</dbReference>
<gene>
    <name evidence="9" type="ORF">C9374_007347</name>
</gene>
<proteinExistence type="inferred from homology"/>
<dbReference type="PANTHER" id="PTHR13215">
    <property type="entry name" value="RNA POLYMERASE II TRANSCRIPTIONAL COACTIVATOR"/>
    <property type="match status" value="1"/>
</dbReference>
<evidence type="ECO:0000256" key="4">
    <source>
        <dbReference type="ARBA" id="ARBA00023125"/>
    </source>
</evidence>
<evidence type="ECO:0000256" key="6">
    <source>
        <dbReference type="ARBA" id="ARBA00023242"/>
    </source>
</evidence>
<dbReference type="GeneID" id="68099801"/>
<feature type="region of interest" description="Disordered" evidence="7">
    <location>
        <begin position="67"/>
        <end position="107"/>
    </location>
</feature>
<evidence type="ECO:0000259" key="8">
    <source>
        <dbReference type="PROSITE" id="PS51998"/>
    </source>
</evidence>
<dbReference type="InterPro" id="IPR009044">
    <property type="entry name" value="ssDNA-bd_transcriptional_reg"/>
</dbReference>
<dbReference type="RefSeq" id="XP_044546470.1">
    <property type="nucleotide sequence ID" value="XM_044697302.1"/>
</dbReference>
<evidence type="ECO:0000313" key="9">
    <source>
        <dbReference type="EMBL" id="KAG2379208.1"/>
    </source>
</evidence>
<name>A0AA88GMW9_NAELO</name>
<dbReference type="InterPro" id="IPR045125">
    <property type="entry name" value="Sub1/Tcp4-like"/>
</dbReference>
<dbReference type="GO" id="GO:0005634">
    <property type="term" value="C:nucleus"/>
    <property type="evidence" value="ECO:0007669"/>
    <property type="project" value="UniProtKB-SubCell"/>
</dbReference>
<dbReference type="GO" id="GO:0003677">
    <property type="term" value="F:DNA binding"/>
    <property type="evidence" value="ECO:0007669"/>
    <property type="project" value="UniProtKB-KW"/>
</dbReference>
<dbReference type="EMBL" id="PYSW02000029">
    <property type="protein sequence ID" value="KAG2379208.1"/>
    <property type="molecule type" value="Genomic_DNA"/>
</dbReference>
<evidence type="ECO:0000256" key="1">
    <source>
        <dbReference type="ARBA" id="ARBA00004123"/>
    </source>
</evidence>
<evidence type="ECO:0000256" key="2">
    <source>
        <dbReference type="ARBA" id="ARBA00009001"/>
    </source>
</evidence>
<dbReference type="Proteomes" id="UP000816034">
    <property type="component" value="Unassembled WGS sequence"/>
</dbReference>
<dbReference type="InterPro" id="IPR003173">
    <property type="entry name" value="PC4_C"/>
</dbReference>
<dbReference type="GO" id="GO:0003713">
    <property type="term" value="F:transcription coactivator activity"/>
    <property type="evidence" value="ECO:0007669"/>
    <property type="project" value="InterPro"/>
</dbReference>
<keyword evidence="3" id="KW-0805">Transcription regulation</keyword>
<reference evidence="9 10" key="1">
    <citation type="journal article" date="2018" name="BMC Genomics">
        <title>The genome of Naegleria lovaniensis, the basis for a comparative approach to unravel pathogenicity factors of the human pathogenic amoeba N. fowleri.</title>
        <authorList>
            <person name="Liechti N."/>
            <person name="Schurch N."/>
            <person name="Bruggmann R."/>
            <person name="Wittwer M."/>
        </authorList>
    </citation>
    <scope>NUCLEOTIDE SEQUENCE [LARGE SCALE GENOMIC DNA]</scope>
    <source>
        <strain evidence="9 10">ATCC 30569</strain>
    </source>
</reference>
<keyword evidence="4" id="KW-0238">DNA-binding</keyword>
<feature type="compositionally biased region" description="Polar residues" evidence="7">
    <location>
        <begin position="83"/>
        <end position="92"/>
    </location>
</feature>
<keyword evidence="5" id="KW-0804">Transcription</keyword>